<dbReference type="InterPro" id="IPR004843">
    <property type="entry name" value="Calcineurin-like_PHP"/>
</dbReference>
<evidence type="ECO:0000313" key="11">
    <source>
        <dbReference type="Proteomes" id="UP001438707"/>
    </source>
</evidence>
<feature type="domain" description="Calcineurin-like phosphoesterase" evidence="7">
    <location>
        <begin position="230"/>
        <end position="420"/>
    </location>
</feature>
<feature type="domain" description="Purple acid phosphatase N-terminal" evidence="9">
    <location>
        <begin position="67"/>
        <end position="218"/>
    </location>
</feature>
<comment type="caution">
    <text evidence="10">The sequence shown here is derived from an EMBL/GenBank/DDBJ whole genome shotgun (WGS) entry which is preliminary data.</text>
</comment>
<gene>
    <name evidence="10" type="ORF">WJX74_007259</name>
</gene>
<name>A0AAW1QI10_9CHLO</name>
<proteinExistence type="inferred from homology"/>
<evidence type="ECO:0000256" key="4">
    <source>
        <dbReference type="ARBA" id="ARBA00023180"/>
    </source>
</evidence>
<reference evidence="10 11" key="1">
    <citation type="journal article" date="2024" name="Nat. Commun.">
        <title>Phylogenomics reveals the evolutionary origins of lichenization in chlorophyte algae.</title>
        <authorList>
            <person name="Puginier C."/>
            <person name="Libourel C."/>
            <person name="Otte J."/>
            <person name="Skaloud P."/>
            <person name="Haon M."/>
            <person name="Grisel S."/>
            <person name="Petersen M."/>
            <person name="Berrin J.G."/>
            <person name="Delaux P.M."/>
            <person name="Dal Grande F."/>
            <person name="Keller J."/>
        </authorList>
    </citation>
    <scope>NUCLEOTIDE SEQUENCE [LARGE SCALE GENOMIC DNA]</scope>
    <source>
        <strain evidence="10 11">SAG 2145</strain>
    </source>
</reference>
<dbReference type="PANTHER" id="PTHR22953">
    <property type="entry name" value="ACID PHOSPHATASE RELATED"/>
    <property type="match status" value="1"/>
</dbReference>
<evidence type="ECO:0000256" key="3">
    <source>
        <dbReference type="ARBA" id="ARBA00022801"/>
    </source>
</evidence>
<dbReference type="InterPro" id="IPR015914">
    <property type="entry name" value="PAPs_N"/>
</dbReference>
<evidence type="ECO:0000256" key="6">
    <source>
        <dbReference type="SAM" id="MobiDB-lite"/>
    </source>
</evidence>
<evidence type="ECO:0000256" key="2">
    <source>
        <dbReference type="ARBA" id="ARBA00022729"/>
    </source>
</evidence>
<dbReference type="Gene3D" id="2.60.40.380">
    <property type="entry name" value="Purple acid phosphatase-like, N-terminal"/>
    <property type="match status" value="1"/>
</dbReference>
<keyword evidence="4" id="KW-0325">Glycoprotein</keyword>
<dbReference type="Pfam" id="PF14008">
    <property type="entry name" value="Metallophos_C"/>
    <property type="match status" value="1"/>
</dbReference>
<dbReference type="AlphaFoldDB" id="A0AAW1QI10"/>
<dbReference type="InterPro" id="IPR029052">
    <property type="entry name" value="Metallo-depent_PP-like"/>
</dbReference>
<dbReference type="InterPro" id="IPR039331">
    <property type="entry name" value="PAPs-like"/>
</dbReference>
<dbReference type="InterPro" id="IPR008963">
    <property type="entry name" value="Purple_acid_Pase-like_N"/>
</dbReference>
<feature type="compositionally biased region" description="Low complexity" evidence="6">
    <location>
        <begin position="126"/>
        <end position="135"/>
    </location>
</feature>
<dbReference type="PANTHER" id="PTHR22953:SF153">
    <property type="entry name" value="PURPLE ACID PHOSPHATASE"/>
    <property type="match status" value="1"/>
</dbReference>
<evidence type="ECO:0000256" key="1">
    <source>
        <dbReference type="ARBA" id="ARBA00008723"/>
    </source>
</evidence>
<dbReference type="Proteomes" id="UP001438707">
    <property type="component" value="Unassembled WGS sequence"/>
</dbReference>
<organism evidence="10 11">
    <name type="scientific">Apatococcus lobatus</name>
    <dbReference type="NCBI Taxonomy" id="904363"/>
    <lineage>
        <taxon>Eukaryota</taxon>
        <taxon>Viridiplantae</taxon>
        <taxon>Chlorophyta</taxon>
        <taxon>core chlorophytes</taxon>
        <taxon>Trebouxiophyceae</taxon>
        <taxon>Chlorellales</taxon>
        <taxon>Chlorellaceae</taxon>
        <taxon>Apatococcus</taxon>
    </lineage>
</organism>
<evidence type="ECO:0000259" key="9">
    <source>
        <dbReference type="Pfam" id="PF16656"/>
    </source>
</evidence>
<feature type="domain" description="Purple acid phosphatase C-terminal" evidence="8">
    <location>
        <begin position="435"/>
        <end position="496"/>
    </location>
</feature>
<dbReference type="InterPro" id="IPR025733">
    <property type="entry name" value="PAPs_C"/>
</dbReference>
<dbReference type="SUPFAM" id="SSF56300">
    <property type="entry name" value="Metallo-dependent phosphatases"/>
    <property type="match status" value="1"/>
</dbReference>
<dbReference type="Pfam" id="PF16656">
    <property type="entry name" value="Pur_ac_phosph_N"/>
    <property type="match status" value="1"/>
</dbReference>
<keyword evidence="3 5" id="KW-0378">Hydrolase</keyword>
<accession>A0AAW1QI10</accession>
<keyword evidence="2" id="KW-0732">Signal</keyword>
<evidence type="ECO:0000259" key="8">
    <source>
        <dbReference type="Pfam" id="PF14008"/>
    </source>
</evidence>
<sequence>MAVHAPSGSHVNVRSSRTAAASIPPGLRGQHDGQLQAAGHLNPQPEKSQDLPTSSQRLRRSNSETRPEQIHISFAGPGAVSISWVTHAQDVTAITTSPHPSQLRQHQPATLQGWWGAAQTWLFSASSPSSASPDSLQQLNRQAQADSTHNEWALRKGATSANGSYTCYTSAEYESGALHSVILGQGPEGPLLPSTTYYYQVGDPAPGGEMSPVFSFNTTPPVGPASLPYRLGLVGDLGQTLDSAKTLQHLVEVQPQSILNVGDLSYADGYQPRWDTYGRLVQPSTAHIAWMNIEGNHEQELVGADEKSWLAYALRFSATDVSSGSGTTMYYSYDIAAAHVIMIGSYADFDSDSAQYAWLQQDLQRVDRSRTPWLIVGMHVPWYNSYHSHHGEGDAIRESLEELLFQYGVDLIFTGHVHSYERSRRVLRGQPNPCGPIHVTIGDGGNREGAAIGWEEPQPEWSEVREPSFGMGVLEFVDSTTAIWQWYRNSETPVKDTADEVVFVRDPTCQPTQLKEAIN</sequence>
<evidence type="ECO:0000313" key="10">
    <source>
        <dbReference type="EMBL" id="KAK9820918.1"/>
    </source>
</evidence>
<dbReference type="EC" id="3.1.3.2" evidence="5"/>
<dbReference type="SUPFAM" id="SSF49363">
    <property type="entry name" value="Purple acid phosphatase, N-terminal domain"/>
    <property type="match status" value="2"/>
</dbReference>
<protein>
    <recommendedName>
        <fullName evidence="5">Purple acid phosphatase</fullName>
        <ecNumber evidence="5">3.1.3.2</ecNumber>
    </recommendedName>
</protein>
<keyword evidence="11" id="KW-1185">Reference proteome</keyword>
<feature type="compositionally biased region" description="Polar residues" evidence="6">
    <location>
        <begin position="136"/>
        <end position="147"/>
    </location>
</feature>
<evidence type="ECO:0000256" key="5">
    <source>
        <dbReference type="RuleBase" id="RU361203"/>
    </source>
</evidence>
<dbReference type="GO" id="GO:0046872">
    <property type="term" value="F:metal ion binding"/>
    <property type="evidence" value="ECO:0007669"/>
    <property type="project" value="InterPro"/>
</dbReference>
<dbReference type="GO" id="GO:0003993">
    <property type="term" value="F:acid phosphatase activity"/>
    <property type="evidence" value="ECO:0007669"/>
    <property type="project" value="UniProtKB-EC"/>
</dbReference>
<dbReference type="CDD" id="cd00839">
    <property type="entry name" value="MPP_PAPs"/>
    <property type="match status" value="1"/>
</dbReference>
<dbReference type="Pfam" id="PF00149">
    <property type="entry name" value="Metallophos"/>
    <property type="match status" value="1"/>
</dbReference>
<feature type="region of interest" description="Disordered" evidence="6">
    <location>
        <begin position="126"/>
        <end position="150"/>
    </location>
</feature>
<dbReference type="EMBL" id="JALJOS010000042">
    <property type="protein sequence ID" value="KAK9820918.1"/>
    <property type="molecule type" value="Genomic_DNA"/>
</dbReference>
<dbReference type="InterPro" id="IPR041792">
    <property type="entry name" value="MPP_PAP"/>
</dbReference>
<feature type="region of interest" description="Disordered" evidence="6">
    <location>
        <begin position="1"/>
        <end position="70"/>
    </location>
</feature>
<evidence type="ECO:0000259" key="7">
    <source>
        <dbReference type="Pfam" id="PF00149"/>
    </source>
</evidence>
<comment type="similarity">
    <text evidence="1 5">Belongs to the metallophosphoesterase superfamily. Purple acid phosphatase family.</text>
</comment>
<comment type="catalytic activity">
    <reaction evidence="5">
        <text>a phosphate monoester + H2O = an alcohol + phosphate</text>
        <dbReference type="Rhea" id="RHEA:15017"/>
        <dbReference type="ChEBI" id="CHEBI:15377"/>
        <dbReference type="ChEBI" id="CHEBI:30879"/>
        <dbReference type="ChEBI" id="CHEBI:43474"/>
        <dbReference type="ChEBI" id="CHEBI:67140"/>
        <dbReference type="EC" id="3.1.3.2"/>
    </reaction>
</comment>
<dbReference type="Gene3D" id="3.60.21.10">
    <property type="match status" value="1"/>
</dbReference>
<feature type="compositionally biased region" description="Polar residues" evidence="6">
    <location>
        <begin position="9"/>
        <end position="19"/>
    </location>
</feature>